<name>A0A6C0K784_9ZZZZ</name>
<organism evidence="1">
    <name type="scientific">viral metagenome</name>
    <dbReference type="NCBI Taxonomy" id="1070528"/>
    <lineage>
        <taxon>unclassified sequences</taxon>
        <taxon>metagenomes</taxon>
        <taxon>organismal metagenomes</taxon>
    </lineage>
</organism>
<reference evidence="1" key="1">
    <citation type="journal article" date="2020" name="Nature">
        <title>Giant virus diversity and host interactions through global metagenomics.</title>
        <authorList>
            <person name="Schulz F."/>
            <person name="Roux S."/>
            <person name="Paez-Espino D."/>
            <person name="Jungbluth S."/>
            <person name="Walsh D.A."/>
            <person name="Denef V.J."/>
            <person name="McMahon K.D."/>
            <person name="Konstantinidis K.T."/>
            <person name="Eloe-Fadrosh E.A."/>
            <person name="Kyrpides N.C."/>
            <person name="Woyke T."/>
        </authorList>
    </citation>
    <scope>NUCLEOTIDE SEQUENCE</scope>
    <source>
        <strain evidence="1">GVMAG-S-1101171-110</strain>
    </source>
</reference>
<protein>
    <submittedName>
        <fullName evidence="1">Uncharacterized protein</fullName>
    </submittedName>
</protein>
<sequence length="72" mass="8268">MKLILFVLLIGSVLALVMLKHAMYEGFGTSPGTMVQLATSHVPTEDDMYYYKYVYPKLVRKEIYNMTEADLD</sequence>
<proteinExistence type="predicted"/>
<evidence type="ECO:0000313" key="1">
    <source>
        <dbReference type="EMBL" id="QHU12128.1"/>
    </source>
</evidence>
<accession>A0A6C0K784</accession>
<dbReference type="AlphaFoldDB" id="A0A6C0K784"/>
<dbReference type="EMBL" id="MN740798">
    <property type="protein sequence ID" value="QHU12128.1"/>
    <property type="molecule type" value="Genomic_DNA"/>
</dbReference>